<proteinExistence type="inferred from homology"/>
<dbReference type="AlphaFoldDB" id="A0A135YVN2"/>
<gene>
    <name evidence="8" type="ORF">HMPREF3195_00707</name>
</gene>
<evidence type="ECO:0000256" key="6">
    <source>
        <dbReference type="PROSITE-ProRule" id="PRU01023"/>
    </source>
</evidence>
<dbReference type="EMBL" id="LSQZ01000022">
    <property type="protein sequence ID" value="KXI13464.1"/>
    <property type="molecule type" value="Genomic_DNA"/>
</dbReference>
<feature type="binding site" evidence="6">
    <location>
        <begin position="118"/>
        <end position="124"/>
    </location>
    <ligand>
        <name>S-adenosyl-L-methionine</name>
        <dbReference type="ChEBI" id="CHEBI:59789"/>
    </ligand>
</feature>
<keyword evidence="3 6" id="KW-0808">Transferase</keyword>
<dbReference type="InterPro" id="IPR027391">
    <property type="entry name" value="Nol1_Nop2_Fmu_2"/>
</dbReference>
<keyword evidence="1" id="KW-0963">Cytoplasm</keyword>
<dbReference type="PANTHER" id="PTHR22807">
    <property type="entry name" value="NOP2 YEAST -RELATED NOL1/NOP2/FMU SUN DOMAIN-CONTAINING"/>
    <property type="match status" value="1"/>
</dbReference>
<keyword evidence="2 6" id="KW-0489">Methyltransferase</keyword>
<dbReference type="Gene3D" id="2.30.130.60">
    <property type="match status" value="1"/>
</dbReference>
<evidence type="ECO:0000256" key="5">
    <source>
        <dbReference type="ARBA" id="ARBA00022884"/>
    </source>
</evidence>
<dbReference type="InterPro" id="IPR049560">
    <property type="entry name" value="MeTrfase_RsmB-F_NOP2_cat"/>
</dbReference>
<evidence type="ECO:0000256" key="4">
    <source>
        <dbReference type="ARBA" id="ARBA00022691"/>
    </source>
</evidence>
<dbReference type="Pfam" id="PF13636">
    <property type="entry name" value="Methyltranf_PUA"/>
    <property type="match status" value="1"/>
</dbReference>
<dbReference type="CDD" id="cd02440">
    <property type="entry name" value="AdoMet_MTases"/>
    <property type="match status" value="1"/>
</dbReference>
<dbReference type="SUPFAM" id="SSF53335">
    <property type="entry name" value="S-adenosyl-L-methionine-dependent methyltransferases"/>
    <property type="match status" value="1"/>
</dbReference>
<dbReference type="CDD" id="cd21147">
    <property type="entry name" value="RsmF_methylt_CTD1"/>
    <property type="match status" value="1"/>
</dbReference>
<feature type="domain" description="SAM-dependent MTase RsmB/NOP-type" evidence="7">
    <location>
        <begin position="27"/>
        <end position="303"/>
    </location>
</feature>
<feature type="binding site" evidence="6">
    <location>
        <position position="169"/>
    </location>
    <ligand>
        <name>S-adenosyl-L-methionine</name>
        <dbReference type="ChEBI" id="CHEBI:59789"/>
    </ligand>
</feature>
<dbReference type="Pfam" id="PF01189">
    <property type="entry name" value="Methyltr_RsmB-F"/>
    <property type="match status" value="1"/>
</dbReference>
<dbReference type="Proteomes" id="UP000070326">
    <property type="component" value="Unassembled WGS sequence"/>
</dbReference>
<dbReference type="STRING" id="1261.HMPREF3195_00707"/>
<dbReference type="Gene3D" id="3.30.70.1170">
    <property type="entry name" value="Sun protein, domain 3"/>
    <property type="match status" value="1"/>
</dbReference>
<dbReference type="GO" id="GO:0003723">
    <property type="term" value="F:RNA binding"/>
    <property type="evidence" value="ECO:0007669"/>
    <property type="project" value="UniProtKB-UniRule"/>
</dbReference>
<name>A0A135YVN2_9FIRM</name>
<feature type="binding site" evidence="6">
    <location>
        <position position="187"/>
    </location>
    <ligand>
        <name>S-adenosyl-L-methionine</name>
        <dbReference type="ChEBI" id="CHEBI:59789"/>
    </ligand>
</feature>
<dbReference type="InterPro" id="IPR001678">
    <property type="entry name" value="MeTrfase_RsmB-F_NOP2_dom"/>
</dbReference>
<reference evidence="8 9" key="1">
    <citation type="submission" date="2016-02" db="EMBL/GenBank/DDBJ databases">
        <authorList>
            <person name="Wen L."/>
            <person name="He K."/>
            <person name="Yang H."/>
        </authorList>
    </citation>
    <scope>NUCLEOTIDE SEQUENCE [LARGE SCALE GENOMIC DNA]</scope>
    <source>
        <strain evidence="8 9">MJR8628A</strain>
    </source>
</reference>
<organism evidence="8 9">
    <name type="scientific">Peptostreptococcus anaerobius</name>
    <dbReference type="NCBI Taxonomy" id="1261"/>
    <lineage>
        <taxon>Bacteria</taxon>
        <taxon>Bacillati</taxon>
        <taxon>Bacillota</taxon>
        <taxon>Clostridia</taxon>
        <taxon>Peptostreptococcales</taxon>
        <taxon>Peptostreptococcaceae</taxon>
        <taxon>Peptostreptococcus</taxon>
    </lineage>
</organism>
<dbReference type="PROSITE" id="PS51686">
    <property type="entry name" value="SAM_MT_RSMB_NOP"/>
    <property type="match status" value="1"/>
</dbReference>
<feature type="binding site" evidence="6">
    <location>
        <position position="142"/>
    </location>
    <ligand>
        <name>S-adenosyl-L-methionine</name>
        <dbReference type="ChEBI" id="CHEBI:59789"/>
    </ligand>
</feature>
<protein>
    <submittedName>
        <fullName evidence="8">NOL1/NOP2/sun family protein</fullName>
    </submittedName>
</protein>
<keyword evidence="4 6" id="KW-0949">S-adenosyl-L-methionine</keyword>
<dbReference type="InterPro" id="IPR031340">
    <property type="entry name" value="RsmF_methylt_CI"/>
</dbReference>
<evidence type="ECO:0000256" key="2">
    <source>
        <dbReference type="ARBA" id="ARBA00022603"/>
    </source>
</evidence>
<comment type="similarity">
    <text evidence="6">Belongs to the class I-like SAM-binding methyltransferase superfamily. RsmB/NOP family.</text>
</comment>
<accession>A0A135YVN2</accession>
<dbReference type="eggNOG" id="COG0144">
    <property type="taxonomic scope" value="Bacteria"/>
</dbReference>
<dbReference type="PATRIC" id="fig|1261.5.peg.712"/>
<evidence type="ECO:0000313" key="8">
    <source>
        <dbReference type="EMBL" id="KXI13464.1"/>
    </source>
</evidence>
<evidence type="ECO:0000256" key="3">
    <source>
        <dbReference type="ARBA" id="ARBA00022679"/>
    </source>
</evidence>
<evidence type="ECO:0000259" key="7">
    <source>
        <dbReference type="PROSITE" id="PS51686"/>
    </source>
</evidence>
<dbReference type="InterPro" id="IPR023267">
    <property type="entry name" value="RCMT"/>
</dbReference>
<dbReference type="Gene3D" id="3.40.50.150">
    <property type="entry name" value="Vaccinia Virus protein VP39"/>
    <property type="match status" value="1"/>
</dbReference>
<dbReference type="Pfam" id="PF17126">
    <property type="entry name" value="RsmF_methylt_CI"/>
    <property type="match status" value="1"/>
</dbReference>
<dbReference type="RefSeq" id="WP_061101730.1">
    <property type="nucleotide sequence ID" value="NZ_CP096607.1"/>
</dbReference>
<dbReference type="GO" id="GO:0008173">
    <property type="term" value="F:RNA methyltransferase activity"/>
    <property type="evidence" value="ECO:0007669"/>
    <property type="project" value="InterPro"/>
</dbReference>
<dbReference type="GO" id="GO:0001510">
    <property type="term" value="P:RNA methylation"/>
    <property type="evidence" value="ECO:0007669"/>
    <property type="project" value="InterPro"/>
</dbReference>
<dbReference type="InterPro" id="IPR031341">
    <property type="entry name" value="Methyltr_RsmF_N"/>
</dbReference>
<keyword evidence="5 6" id="KW-0694">RNA-binding</keyword>
<evidence type="ECO:0000256" key="1">
    <source>
        <dbReference type="ARBA" id="ARBA00022490"/>
    </source>
</evidence>
<dbReference type="PRINTS" id="PR02008">
    <property type="entry name" value="RCMTFAMILY"/>
</dbReference>
<dbReference type="PANTHER" id="PTHR22807:SF30">
    <property type="entry name" value="28S RRNA (CYTOSINE(4447)-C(5))-METHYLTRANSFERASE-RELATED"/>
    <property type="match status" value="1"/>
</dbReference>
<evidence type="ECO:0000313" key="9">
    <source>
        <dbReference type="Proteomes" id="UP000070326"/>
    </source>
</evidence>
<comment type="caution">
    <text evidence="8">The sequence shown here is derived from an EMBL/GenBank/DDBJ whole genome shotgun (WGS) entry which is preliminary data.</text>
</comment>
<sequence length="472" mass="53596">MTISKNKLPIEFLKEMEDLLGPSYNDFIKSFDEKKTSAIRINTLKMTKERFEDLAMFSIDIDRDRIEWSDESYYIDEETNPGKNPLHDAGAYYLQEPSAISVVGKSNIVPGERILDMCAAPGGKSTYILSKLGGRGLLVSNEINKQRVTSLGDNLERFGARNAIITNEDSKRLLTFFKGFFDKIYIDAPCSGQGMFRKDAYAIEDWSIAKVQECSNIQKDLIRDAYAMLRPGGSLIYSTCTFTKIENEDIINDFLGEYKMASLDSMERIWPHIDRGEGHFCARISKPDSDNDEDFGLGDVDFEIANNKNSKSKNKKASKSKRTSSGSKIPDDLKKFFLDYLSENQFEDLQNFKDRLVENKDMIYLASIDQDKLKGLKVLRNGILLGQLKKNRFEPAHSLAMALKKSDVKYCLDLAHDSEEIYKYLEGQPIETGQSRGWVLVCVEGCSIGWGKESSGVLKNKYPKGLRRVMKR</sequence>
<dbReference type="eggNOG" id="COG3270">
    <property type="taxonomic scope" value="Bacteria"/>
</dbReference>
<dbReference type="Pfam" id="PF17125">
    <property type="entry name" value="Methyltr_RsmF_N"/>
    <property type="match status" value="1"/>
</dbReference>
<feature type="active site" description="Nucleophile" evidence="6">
    <location>
        <position position="240"/>
    </location>
</feature>
<dbReference type="InterPro" id="IPR029063">
    <property type="entry name" value="SAM-dependent_MTases_sf"/>
</dbReference>